<dbReference type="OrthoDB" id="18679at2759"/>
<accession>A0A183B607</accession>
<dbReference type="GO" id="GO:0019905">
    <property type="term" value="F:syntaxin binding"/>
    <property type="evidence" value="ECO:0007669"/>
    <property type="project" value="TreeGrafter"/>
</dbReference>
<name>A0A183B607_9TREM</name>
<dbReference type="GO" id="GO:0031201">
    <property type="term" value="C:SNARE complex"/>
    <property type="evidence" value="ECO:0007669"/>
    <property type="project" value="TreeGrafter"/>
</dbReference>
<keyword evidence="3" id="KW-1185">Reference proteome</keyword>
<reference evidence="2 3" key="2">
    <citation type="submission" date="2018-11" db="EMBL/GenBank/DDBJ databases">
        <authorList>
            <consortium name="Pathogen Informatics"/>
        </authorList>
    </citation>
    <scope>NUCLEOTIDE SEQUENCE [LARGE SCALE GENOMIC DNA]</scope>
    <source>
        <strain evidence="2 3">Egypt</strain>
    </source>
</reference>
<dbReference type="GO" id="GO:0005886">
    <property type="term" value="C:plasma membrane"/>
    <property type="evidence" value="ECO:0007669"/>
    <property type="project" value="TreeGrafter"/>
</dbReference>
<dbReference type="GO" id="GO:0098793">
    <property type="term" value="C:presynapse"/>
    <property type="evidence" value="ECO:0007669"/>
    <property type="project" value="GOC"/>
</dbReference>
<evidence type="ECO:0000313" key="4">
    <source>
        <dbReference type="WBParaSite" id="ECPE_0001468201-mRNA-1"/>
    </source>
</evidence>
<evidence type="ECO:0000256" key="1">
    <source>
        <dbReference type="ARBA" id="ARBA00009480"/>
    </source>
</evidence>
<dbReference type="GO" id="GO:0031629">
    <property type="term" value="P:synaptic vesicle fusion to presynaptic active zone membrane"/>
    <property type="evidence" value="ECO:0007669"/>
    <property type="project" value="TreeGrafter"/>
</dbReference>
<dbReference type="GO" id="GO:0005484">
    <property type="term" value="F:SNAP receptor activity"/>
    <property type="evidence" value="ECO:0007669"/>
    <property type="project" value="TreeGrafter"/>
</dbReference>
<dbReference type="PANTHER" id="PTHR19305">
    <property type="entry name" value="SYNAPTOSOMAL ASSOCIATED PROTEIN"/>
    <property type="match status" value="1"/>
</dbReference>
<dbReference type="Gene3D" id="1.20.5.110">
    <property type="match status" value="1"/>
</dbReference>
<reference evidence="4" key="1">
    <citation type="submission" date="2016-06" db="UniProtKB">
        <authorList>
            <consortium name="WormBaseParasite"/>
        </authorList>
    </citation>
    <scope>IDENTIFICATION</scope>
</reference>
<gene>
    <name evidence="2" type="ORF">ECPE_LOCUS14642</name>
</gene>
<comment type="similarity">
    <text evidence="1">Belongs to the SNAP-25 family.</text>
</comment>
<proteinExistence type="inferred from homology"/>
<evidence type="ECO:0000313" key="2">
    <source>
        <dbReference type="EMBL" id="VDP91914.1"/>
    </source>
</evidence>
<dbReference type="GO" id="GO:0016082">
    <property type="term" value="P:synaptic vesicle priming"/>
    <property type="evidence" value="ECO:0007669"/>
    <property type="project" value="TreeGrafter"/>
</dbReference>
<protein>
    <submittedName>
        <fullName evidence="4">t-SNARE coiled-coil homology domain-containing protein</fullName>
    </submittedName>
</protein>
<dbReference type="WBParaSite" id="ECPE_0001468201-mRNA-1">
    <property type="protein sequence ID" value="ECPE_0001468201-mRNA-1"/>
    <property type="gene ID" value="ECPE_0001468201"/>
</dbReference>
<evidence type="ECO:0000313" key="3">
    <source>
        <dbReference type="Proteomes" id="UP000272942"/>
    </source>
</evidence>
<dbReference type="CDD" id="cd15887">
    <property type="entry name" value="SNARE_SNAP29N"/>
    <property type="match status" value="1"/>
</dbReference>
<organism evidence="4">
    <name type="scientific">Echinostoma caproni</name>
    <dbReference type="NCBI Taxonomy" id="27848"/>
    <lineage>
        <taxon>Eukaryota</taxon>
        <taxon>Metazoa</taxon>
        <taxon>Spiralia</taxon>
        <taxon>Lophotrochozoa</taxon>
        <taxon>Platyhelminthes</taxon>
        <taxon>Trematoda</taxon>
        <taxon>Digenea</taxon>
        <taxon>Plagiorchiida</taxon>
        <taxon>Echinostomata</taxon>
        <taxon>Echinostomatoidea</taxon>
        <taxon>Echinostomatidae</taxon>
        <taxon>Echinostoma</taxon>
    </lineage>
</organism>
<dbReference type="Proteomes" id="UP000272942">
    <property type="component" value="Unassembled WGS sequence"/>
</dbReference>
<dbReference type="EMBL" id="UZAN01058110">
    <property type="protein sequence ID" value="VDP91914.1"/>
    <property type="molecule type" value="Genomic_DNA"/>
</dbReference>
<sequence length="147" mass="16316">MQTQLQDSQNRTRASQQRALASIANSERIGVETAAELLEQGEKLSNAERRLDDISHMQKDSQRQINTLSSVFGGIKNFFSRKQSAPAVCNEVTGMHPCPSDSARSTSGLRNSVYSQPTWGSNLPPQQETRRLLLFVAIRLIPPQAVH</sequence>
<dbReference type="AlphaFoldDB" id="A0A183B607"/>
<dbReference type="SUPFAM" id="SSF58038">
    <property type="entry name" value="SNARE fusion complex"/>
    <property type="match status" value="1"/>
</dbReference>
<dbReference type="PANTHER" id="PTHR19305:SF9">
    <property type="entry name" value="SYNAPTOSOMAL-ASSOCIATED PROTEIN 29"/>
    <property type="match status" value="1"/>
</dbReference>